<dbReference type="AlphaFoldDB" id="A0A094ZI45"/>
<dbReference type="EMBL" id="KL250508">
    <property type="protein sequence ID" value="KGB32569.1"/>
    <property type="molecule type" value="Genomic_DNA"/>
</dbReference>
<gene>
    <name evidence="1" type="ORF">MS3_00704</name>
</gene>
<reference evidence="1" key="1">
    <citation type="journal article" date="2012" name="Nat. Genet.">
        <title>Whole-genome sequence of Schistosoma haematobium.</title>
        <authorList>
            <person name="Young N.D."/>
            <person name="Jex A.R."/>
            <person name="Li B."/>
            <person name="Liu S."/>
            <person name="Yang L."/>
            <person name="Xiong Z."/>
            <person name="Li Y."/>
            <person name="Cantacessi C."/>
            <person name="Hall R.S."/>
            <person name="Xu X."/>
            <person name="Chen F."/>
            <person name="Wu X."/>
            <person name="Zerlotini A."/>
            <person name="Oliveira G."/>
            <person name="Hofmann A."/>
            <person name="Zhang G."/>
            <person name="Fang X."/>
            <person name="Kang Y."/>
            <person name="Campbell B.E."/>
            <person name="Loukas A."/>
            <person name="Ranganathan S."/>
            <person name="Rollinson D."/>
            <person name="Rinaldi G."/>
            <person name="Brindley P.J."/>
            <person name="Yang H."/>
            <person name="Wang J."/>
            <person name="Wang J."/>
            <person name="Gasser R.B."/>
        </authorList>
    </citation>
    <scope>NUCLEOTIDE SEQUENCE [LARGE SCALE GENOMIC DNA]</scope>
</reference>
<accession>A0A094ZI45</accession>
<name>A0A094ZI45_SCHHA</name>
<sequence>MTQKTTKKNKNSGKPTIATRIPAIQTSSRTLAIPTEIIKQLKMHKIIPAASNGISIFVFLYNSISHILGYFLV</sequence>
<evidence type="ECO:0000313" key="1">
    <source>
        <dbReference type="EMBL" id="KGB32569.1"/>
    </source>
</evidence>
<protein>
    <submittedName>
        <fullName evidence="1">Uncharacterized protein</fullName>
    </submittedName>
</protein>
<proteinExistence type="predicted"/>
<organism evidence="1">
    <name type="scientific">Schistosoma haematobium</name>
    <name type="common">Blood fluke</name>
    <dbReference type="NCBI Taxonomy" id="6185"/>
    <lineage>
        <taxon>Eukaryota</taxon>
        <taxon>Metazoa</taxon>
        <taxon>Spiralia</taxon>
        <taxon>Lophotrochozoa</taxon>
        <taxon>Platyhelminthes</taxon>
        <taxon>Trematoda</taxon>
        <taxon>Digenea</taxon>
        <taxon>Strigeidida</taxon>
        <taxon>Schistosomatoidea</taxon>
        <taxon>Schistosomatidae</taxon>
        <taxon>Schistosoma</taxon>
    </lineage>
</organism>